<accession>A0A9P3H9G0</accession>
<reference evidence="7" key="2">
    <citation type="journal article" date="2022" name="Microbiol. Resour. Announc.">
        <title>Whole-Genome Sequence of Entomortierella parvispora E1425, a Mucoromycotan Fungus Associated with Burkholderiaceae-Related Endosymbiotic Bacteria.</title>
        <authorList>
            <person name="Herlambang A."/>
            <person name="Guo Y."/>
            <person name="Takashima Y."/>
            <person name="Narisawa K."/>
            <person name="Ohta H."/>
            <person name="Nishizawa T."/>
        </authorList>
    </citation>
    <scope>NUCLEOTIDE SEQUENCE</scope>
    <source>
        <strain evidence="7">E1425</strain>
    </source>
</reference>
<dbReference type="OrthoDB" id="8117402at2759"/>
<dbReference type="GO" id="GO:0000981">
    <property type="term" value="F:DNA-binding transcription factor activity, RNA polymerase II-specific"/>
    <property type="evidence" value="ECO:0007669"/>
    <property type="project" value="TreeGrafter"/>
</dbReference>
<dbReference type="GO" id="GO:0000978">
    <property type="term" value="F:RNA polymerase II cis-regulatory region sequence-specific DNA binding"/>
    <property type="evidence" value="ECO:0007669"/>
    <property type="project" value="TreeGrafter"/>
</dbReference>
<gene>
    <name evidence="7" type="ORF">EMPS_04585</name>
</gene>
<dbReference type="InterPro" id="IPR013087">
    <property type="entry name" value="Znf_C2H2_type"/>
</dbReference>
<feature type="domain" description="C2H2-type" evidence="6">
    <location>
        <begin position="334"/>
        <end position="362"/>
    </location>
</feature>
<feature type="region of interest" description="Disordered" evidence="5">
    <location>
        <begin position="122"/>
        <end position="158"/>
    </location>
</feature>
<dbReference type="EMBL" id="BQFW01000006">
    <property type="protein sequence ID" value="GJJ72228.1"/>
    <property type="molecule type" value="Genomic_DNA"/>
</dbReference>
<evidence type="ECO:0000256" key="5">
    <source>
        <dbReference type="SAM" id="MobiDB-lite"/>
    </source>
</evidence>
<dbReference type="InterPro" id="IPR036236">
    <property type="entry name" value="Znf_C2H2_sf"/>
</dbReference>
<evidence type="ECO:0000313" key="7">
    <source>
        <dbReference type="EMBL" id="GJJ72228.1"/>
    </source>
</evidence>
<reference evidence="7" key="1">
    <citation type="submission" date="2021-11" db="EMBL/GenBank/DDBJ databases">
        <authorList>
            <person name="Herlambang A."/>
            <person name="Guo Y."/>
            <person name="Takashima Y."/>
            <person name="Nishizawa T."/>
        </authorList>
    </citation>
    <scope>NUCLEOTIDE SEQUENCE</scope>
    <source>
        <strain evidence="7">E1425</strain>
    </source>
</reference>
<feature type="compositionally biased region" description="Low complexity" evidence="5">
    <location>
        <begin position="310"/>
        <end position="327"/>
    </location>
</feature>
<evidence type="ECO:0000256" key="3">
    <source>
        <dbReference type="ARBA" id="ARBA00022833"/>
    </source>
</evidence>
<proteinExistence type="predicted"/>
<evidence type="ECO:0000313" key="8">
    <source>
        <dbReference type="Proteomes" id="UP000827284"/>
    </source>
</evidence>
<dbReference type="PROSITE" id="PS00028">
    <property type="entry name" value="ZINC_FINGER_C2H2_1"/>
    <property type="match status" value="1"/>
</dbReference>
<dbReference type="Proteomes" id="UP000827284">
    <property type="component" value="Unassembled WGS sequence"/>
</dbReference>
<feature type="domain" description="C2H2-type" evidence="6">
    <location>
        <begin position="363"/>
        <end position="397"/>
    </location>
</feature>
<dbReference type="Pfam" id="PF00096">
    <property type="entry name" value="zf-C2H2"/>
    <property type="match status" value="1"/>
</dbReference>
<keyword evidence="1" id="KW-0479">Metal-binding</keyword>
<protein>
    <recommendedName>
        <fullName evidence="6">C2H2-type domain-containing protein</fullName>
    </recommendedName>
</protein>
<feature type="region of interest" description="Disordered" evidence="5">
    <location>
        <begin position="296"/>
        <end position="333"/>
    </location>
</feature>
<dbReference type="AlphaFoldDB" id="A0A9P3H9G0"/>
<comment type="caution">
    <text evidence="7">The sequence shown here is derived from an EMBL/GenBank/DDBJ whole genome shotgun (WGS) entry which is preliminary data.</text>
</comment>
<keyword evidence="3" id="KW-0862">Zinc</keyword>
<keyword evidence="8" id="KW-1185">Reference proteome</keyword>
<evidence type="ECO:0000256" key="1">
    <source>
        <dbReference type="ARBA" id="ARBA00022723"/>
    </source>
</evidence>
<feature type="compositionally biased region" description="Pro residues" evidence="5">
    <location>
        <begin position="128"/>
        <end position="138"/>
    </location>
</feature>
<evidence type="ECO:0000256" key="2">
    <source>
        <dbReference type="ARBA" id="ARBA00022771"/>
    </source>
</evidence>
<dbReference type="SUPFAM" id="SSF57667">
    <property type="entry name" value="beta-beta-alpha zinc fingers"/>
    <property type="match status" value="2"/>
</dbReference>
<organism evidence="7 8">
    <name type="scientific">Entomortierella parvispora</name>
    <dbReference type="NCBI Taxonomy" id="205924"/>
    <lineage>
        <taxon>Eukaryota</taxon>
        <taxon>Fungi</taxon>
        <taxon>Fungi incertae sedis</taxon>
        <taxon>Mucoromycota</taxon>
        <taxon>Mortierellomycotina</taxon>
        <taxon>Mortierellomycetes</taxon>
        <taxon>Mortierellales</taxon>
        <taxon>Mortierellaceae</taxon>
        <taxon>Entomortierella</taxon>
    </lineage>
</organism>
<keyword evidence="2 4" id="KW-0863">Zinc-finger</keyword>
<dbReference type="GO" id="GO:0008270">
    <property type="term" value="F:zinc ion binding"/>
    <property type="evidence" value="ECO:0007669"/>
    <property type="project" value="UniProtKB-KW"/>
</dbReference>
<dbReference type="SMART" id="SM00355">
    <property type="entry name" value="ZnF_C2H2"/>
    <property type="match status" value="3"/>
</dbReference>
<name>A0A9P3H9G0_9FUNG</name>
<dbReference type="PROSITE" id="PS50157">
    <property type="entry name" value="ZINC_FINGER_C2H2_2"/>
    <property type="match status" value="2"/>
</dbReference>
<dbReference type="PANTHER" id="PTHR23235">
    <property type="entry name" value="KRUEPPEL-LIKE TRANSCRIPTION FACTOR"/>
    <property type="match status" value="1"/>
</dbReference>
<dbReference type="PANTHER" id="PTHR23235:SF120">
    <property type="entry name" value="KRUPPEL-LIKE FACTOR 15"/>
    <property type="match status" value="1"/>
</dbReference>
<evidence type="ECO:0000259" key="6">
    <source>
        <dbReference type="PROSITE" id="PS50157"/>
    </source>
</evidence>
<evidence type="ECO:0000256" key="4">
    <source>
        <dbReference type="PROSITE-ProRule" id="PRU00042"/>
    </source>
</evidence>
<dbReference type="Gene3D" id="3.30.160.60">
    <property type="entry name" value="Classic Zinc Finger"/>
    <property type="match status" value="1"/>
</dbReference>
<sequence length="436" mass="49571">MSFQPKSTRHRHEYLKTEYANSRIIHEEMPIDPEEFENDGAPFAAGMMMAEPSPQLYPMSEHQEHCPPDNTYFVQALTTPFMLGDVSDEQQRQESQFYSAYSIQQIPQLQEQQQEHLFPTYIQNSPQTPTPSSLPPSPLIDYQYTSATPSYNNNSNNSSNTSANLIVLSPRSPAGDSSRGFDDLVCAWSAKRVEPEGLYAHKTEDVDTEMTAWQPRSNPSSHLQPSLMASLDLNRDPFSRKRGNEGYLVDYTHNIEDSKSRYMCMSPPDSPDMEMEMEMDRLEIVSPVTKRICSSRQQLGGDISRRRNGSDSSSSNSDSGSGRTSSSPKAGGDLRCPECHIQYSRQYNLKTHINRVHRQVRGFICDFVPADGQACNSRFSAKGDLVRHRRIHYPDERPFSCKHADCDKSFPRGEQRDRHHSKCLKTCPGRDTCRHN</sequence>
<feature type="compositionally biased region" description="Low complexity" evidence="5">
    <location>
        <begin position="144"/>
        <end position="158"/>
    </location>
</feature>